<feature type="region of interest" description="Disordered" evidence="6">
    <location>
        <begin position="1212"/>
        <end position="1256"/>
    </location>
</feature>
<evidence type="ECO:0000256" key="4">
    <source>
        <dbReference type="ARBA" id="ARBA00023242"/>
    </source>
</evidence>
<dbReference type="GO" id="GO:0007129">
    <property type="term" value="P:homologous chromosome pairing at meiosis"/>
    <property type="evidence" value="ECO:0007669"/>
    <property type="project" value="TreeGrafter"/>
</dbReference>
<dbReference type="GO" id="GO:0036297">
    <property type="term" value="P:interstrand cross-link repair"/>
    <property type="evidence" value="ECO:0007669"/>
    <property type="project" value="TreeGrafter"/>
</dbReference>
<evidence type="ECO:0000313" key="7">
    <source>
        <dbReference type="EMBL" id="KAL0483026.1"/>
    </source>
</evidence>
<dbReference type="EMBL" id="JAOPGA020000925">
    <property type="protein sequence ID" value="KAL0483026.1"/>
    <property type="molecule type" value="Genomic_DNA"/>
</dbReference>
<gene>
    <name evidence="7" type="ORF">AKO1_014917</name>
</gene>
<dbReference type="GO" id="GO:0031573">
    <property type="term" value="P:mitotic intra-S DNA damage checkpoint signaling"/>
    <property type="evidence" value="ECO:0007669"/>
    <property type="project" value="TreeGrafter"/>
</dbReference>
<dbReference type="AlphaFoldDB" id="A0AAW2YZT0"/>
<evidence type="ECO:0000256" key="2">
    <source>
        <dbReference type="ARBA" id="ARBA00022499"/>
    </source>
</evidence>
<evidence type="ECO:0000313" key="8">
    <source>
        <dbReference type="Proteomes" id="UP001431209"/>
    </source>
</evidence>
<dbReference type="GO" id="GO:0000793">
    <property type="term" value="C:condensed chromosome"/>
    <property type="evidence" value="ECO:0007669"/>
    <property type="project" value="TreeGrafter"/>
</dbReference>
<keyword evidence="3" id="KW-0832">Ubl conjugation</keyword>
<accession>A0AAW2YZT0</accession>
<sequence length="1256" mass="143135">MSDEASEIEDDTFNGVFSCDLNLIPELIKNHNGHQRVEIADKLIQRLSYDINSTDTHTILRLLTTHFEPHPKTTKRFLSLLDICDDPRLIIEKIPEICGSSDSEVNLVVERLKECFLNDRTLCVCVIGALCEIPNLSSKRNDEICKMAVTFLSYVEESDVPVIIRILLKTMNRGNAVTVVAAIRETCCDLDPHLCSLICTEVLSTLLSVNPIAASFFLSSIKKCNFIMSRFDILVLLTMLVTHQKERKSILNVFKNSFLKKPEPTLTIEHLISALCVDGVFISTSSMLSNSVFTLCIYMLHNQHLFRCGDNCWTHSLCVLVFRTFVDKQVPLLGSLLSALQRKDDHVAGDVLLTLCNDKITLENLSRNTGMLEDTLAHASELSITGLHAICHVLCKCCVYNKKLMSNLFIFMRKQLFSGVEANTRAGIVTATHVIKMFCEDGQNKDDDFYRILEWILSVFSHRVEQSSVHVLDLLCCICDHIGVDHQHVIYEKHLKPFCNQIKVITSDAKDLYLVHNYNNYDQHCFSVTDVLCHIVIDDELTLQSFQTLSQFIHCYAHYRMKIDDESFLINFLQYGFSVSSDSELNDRNTLLVIYVIAITISNISKHVQDSAHLTTHTIRNCLLLRSKLRPLIKDELVGAVLNHFYLSVSTMCEQLNAIYNETGDMLDDEVNPEDEAEIEVELLYNFYESIKPISTLTHNHSPEDPDDGSGGKQALATYTNTKQFNANYHNTNLAHFDFCSTIMNCEHAYELALNDLLMMVSQPLTLIFIKTNEYLERCTKPKNRNRAYEKRLSFMYSILNSALCACRGDSSEENNFSNFISNWTETLGSDDEPITQLFCHFLSLITYHDNKDLCLILCSTLYVLTSGTLQLQYVGFAAHHMLQSVYPSTESFSLLVDDNMSLCEDVHVTSSQHPTLSHSPILVFMLSCLPYNHFERFLNVYLLALYDVATNNEKTVIRGEHTVYKQIDHDSLYPMLQSVAHILVLYVENTTTKATQAEPYFPQLVSAINCFLKLIYIAVASFQSFSSNEKAKKRSAMTKMCLSVLQSCLNILNTLRKKLDICVSQKAVASCKAVIVSMERFVTHCKMFAEAIKAKLSSSKGSGKNQKVNPTEDKQRSTIITLFFGCEQFESELNDTRYALKLLDDEEEQSEDDEDGKEMWEWKVKTLERRESKQSIRFFDEFLGKTLKNVNDVGIDWTPFEQHNFLQKIDEGLDDGIDDNNYPNERDISSEDDDEDEDAGFRVVVNNPKRRKTSK</sequence>
<comment type="caution">
    <text evidence="7">The sequence shown here is derived from an EMBL/GenBank/DDBJ whole genome shotgun (WGS) entry which is preliminary data.</text>
</comment>
<dbReference type="Proteomes" id="UP001431209">
    <property type="component" value="Unassembled WGS sequence"/>
</dbReference>
<dbReference type="GO" id="GO:0070182">
    <property type="term" value="F:DNA polymerase binding"/>
    <property type="evidence" value="ECO:0007669"/>
    <property type="project" value="TreeGrafter"/>
</dbReference>
<dbReference type="GO" id="GO:1990918">
    <property type="term" value="P:double-strand break repair involved in meiotic recombination"/>
    <property type="evidence" value="ECO:0007669"/>
    <property type="project" value="TreeGrafter"/>
</dbReference>
<protein>
    <submittedName>
        <fullName evidence="7">Uncharacterized protein</fullName>
    </submittedName>
</protein>
<proteinExistence type="inferred from homology"/>
<dbReference type="PANTHER" id="PTHR32086:SF0">
    <property type="entry name" value="FANCONI ANEMIA GROUP D2 PROTEIN"/>
    <property type="match status" value="1"/>
</dbReference>
<comment type="similarity">
    <text evidence="5">Belongs to the Fanconi anemia protein FANCD2 family.</text>
</comment>
<dbReference type="InterPro" id="IPR029448">
    <property type="entry name" value="FANCD2"/>
</dbReference>
<dbReference type="GO" id="GO:0005634">
    <property type="term" value="C:nucleus"/>
    <property type="evidence" value="ECO:0007669"/>
    <property type="project" value="UniProtKB-SubCell"/>
</dbReference>
<evidence type="ECO:0000256" key="3">
    <source>
        <dbReference type="ARBA" id="ARBA00022843"/>
    </source>
</evidence>
<evidence type="ECO:0000256" key="1">
    <source>
        <dbReference type="ARBA" id="ARBA00004123"/>
    </source>
</evidence>
<reference evidence="7 8" key="1">
    <citation type="submission" date="2024-03" db="EMBL/GenBank/DDBJ databases">
        <title>The Acrasis kona genome and developmental transcriptomes reveal deep origins of eukaryotic multicellular pathways.</title>
        <authorList>
            <person name="Sheikh S."/>
            <person name="Fu C.-J."/>
            <person name="Brown M.W."/>
            <person name="Baldauf S.L."/>
        </authorList>
    </citation>
    <scope>NUCLEOTIDE SEQUENCE [LARGE SCALE GENOMIC DNA]</scope>
    <source>
        <strain evidence="7 8">ATCC MYA-3509</strain>
    </source>
</reference>
<evidence type="ECO:0000256" key="5">
    <source>
        <dbReference type="ARBA" id="ARBA00093456"/>
    </source>
</evidence>
<organism evidence="7 8">
    <name type="scientific">Acrasis kona</name>
    <dbReference type="NCBI Taxonomy" id="1008807"/>
    <lineage>
        <taxon>Eukaryota</taxon>
        <taxon>Discoba</taxon>
        <taxon>Heterolobosea</taxon>
        <taxon>Tetramitia</taxon>
        <taxon>Eutetramitia</taxon>
        <taxon>Acrasidae</taxon>
        <taxon>Acrasis</taxon>
    </lineage>
</organism>
<comment type="subcellular location">
    <subcellularLocation>
        <location evidence="1">Nucleus</location>
    </subcellularLocation>
</comment>
<keyword evidence="2" id="KW-1017">Isopeptide bond</keyword>
<keyword evidence="8" id="KW-1185">Reference proteome</keyword>
<name>A0AAW2YZT0_9EUKA</name>
<evidence type="ECO:0000256" key="6">
    <source>
        <dbReference type="SAM" id="MobiDB-lite"/>
    </source>
</evidence>
<dbReference type="PANTHER" id="PTHR32086">
    <property type="entry name" value="FANCONI ANEMIA GROUP D2 PROTEIN"/>
    <property type="match status" value="1"/>
</dbReference>
<keyword evidence="4" id="KW-0539">Nucleus</keyword>